<evidence type="ECO:0000313" key="2">
    <source>
        <dbReference type="EMBL" id="AYO44912.1"/>
    </source>
</evidence>
<evidence type="ECO:0000313" key="3">
    <source>
        <dbReference type="Proteomes" id="UP000269793"/>
    </source>
</evidence>
<dbReference type="OrthoDB" id="4085451at2759"/>
<dbReference type="Proteomes" id="UP000269793">
    <property type="component" value="Chromosome VIII"/>
</dbReference>
<protein>
    <submittedName>
        <fullName evidence="2">Uncharacterized protein</fullName>
    </submittedName>
</protein>
<gene>
    <name evidence="2" type="ORF">DNF11_3962</name>
</gene>
<keyword evidence="3" id="KW-1185">Reference proteome</keyword>
<evidence type="ECO:0000256" key="1">
    <source>
        <dbReference type="SAM" id="MobiDB-lite"/>
    </source>
</evidence>
<feature type="region of interest" description="Disordered" evidence="1">
    <location>
        <begin position="1"/>
        <end position="37"/>
    </location>
</feature>
<sequence>MGQQGSKPARTLGARVSTGPLKAPSTAAPAASRFQKDESILSDARDPQFMRNLSALGPVAPQQPVDAPTREGPMMGILHARVRNEREEEEGTAPGLTAGELVRLLTEYREDPAKLDTLAMDL</sequence>
<proteinExistence type="predicted"/>
<accession>A0A3G2SBL6</accession>
<feature type="region of interest" description="Disordered" evidence="1">
    <location>
        <begin position="54"/>
        <end position="73"/>
    </location>
</feature>
<dbReference type="VEuPathDB" id="FungiDB:DNF11_3962"/>
<organism evidence="2 3">
    <name type="scientific">Malassezia restricta (strain ATCC 96810 / NBRC 103918 / CBS 7877)</name>
    <name type="common">Seborrheic dermatitis infection agent</name>
    <dbReference type="NCBI Taxonomy" id="425264"/>
    <lineage>
        <taxon>Eukaryota</taxon>
        <taxon>Fungi</taxon>
        <taxon>Dikarya</taxon>
        <taxon>Basidiomycota</taxon>
        <taxon>Ustilaginomycotina</taxon>
        <taxon>Malasseziomycetes</taxon>
        <taxon>Malasseziales</taxon>
        <taxon>Malasseziaceae</taxon>
        <taxon>Malassezia</taxon>
    </lineage>
</organism>
<dbReference type="AlphaFoldDB" id="A0A3G2SBL6"/>
<dbReference type="EMBL" id="CP033155">
    <property type="protein sequence ID" value="AYO44912.1"/>
    <property type="molecule type" value="Genomic_DNA"/>
</dbReference>
<name>A0A3G2SBL6_MALR7</name>
<reference evidence="2 3" key="1">
    <citation type="submission" date="2018-10" db="EMBL/GenBank/DDBJ databases">
        <title>Complete genome sequence of Malassezia restricta CBS 7877.</title>
        <authorList>
            <person name="Morand S.C."/>
            <person name="Bertignac M."/>
            <person name="Iltis A."/>
            <person name="Kolder I."/>
            <person name="Pirovano W."/>
            <person name="Jourdain R."/>
            <person name="Clavaud C."/>
        </authorList>
    </citation>
    <scope>NUCLEOTIDE SEQUENCE [LARGE SCALE GENOMIC DNA]</scope>
    <source>
        <strain evidence="2 3">CBS 7877</strain>
    </source>
</reference>